<evidence type="ECO:0000313" key="6">
    <source>
        <dbReference type="EMBL" id="KAL2288043.1"/>
    </source>
</evidence>
<dbReference type="InterPro" id="IPR043128">
    <property type="entry name" value="Rev_trsase/Diguanyl_cyclase"/>
</dbReference>
<dbReference type="InterPro" id="IPR001126">
    <property type="entry name" value="UmuC"/>
</dbReference>
<dbReference type="Gene3D" id="3.30.1490.100">
    <property type="entry name" value="DNA polymerase, Y-family, little finger domain"/>
    <property type="match status" value="1"/>
</dbReference>
<evidence type="ECO:0000256" key="3">
    <source>
        <dbReference type="ARBA" id="ARBA00023128"/>
    </source>
</evidence>
<dbReference type="EMBL" id="JBAWTH010000018">
    <property type="protein sequence ID" value="KAL2288043.1"/>
    <property type="molecule type" value="Genomic_DNA"/>
</dbReference>
<dbReference type="PANTHER" id="PTHR11076">
    <property type="entry name" value="DNA REPAIR POLYMERASE UMUC / TRANSFERASE FAMILY MEMBER"/>
    <property type="match status" value="1"/>
</dbReference>
<feature type="domain" description="UmuC" evidence="5">
    <location>
        <begin position="131"/>
        <end position="310"/>
    </location>
</feature>
<dbReference type="SUPFAM" id="SSF56672">
    <property type="entry name" value="DNA/RNA polymerases"/>
    <property type="match status" value="1"/>
</dbReference>
<dbReference type="Gene3D" id="3.30.160.60">
    <property type="entry name" value="Classic Zinc Finger"/>
    <property type="match status" value="1"/>
</dbReference>
<dbReference type="InterPro" id="IPR022880">
    <property type="entry name" value="DNApol_IV"/>
</dbReference>
<dbReference type="Gene3D" id="1.10.150.810">
    <property type="match status" value="1"/>
</dbReference>
<feature type="region of interest" description="Disordered" evidence="4">
    <location>
        <begin position="536"/>
        <end position="559"/>
    </location>
</feature>
<comment type="subcellular location">
    <subcellularLocation>
        <location evidence="1">Mitochondrion</location>
    </subcellularLocation>
</comment>
<dbReference type="Pfam" id="PF00817">
    <property type="entry name" value="IMS"/>
    <property type="match status" value="1"/>
</dbReference>
<evidence type="ECO:0000313" key="7">
    <source>
        <dbReference type="Proteomes" id="UP001600888"/>
    </source>
</evidence>
<dbReference type="Gene3D" id="3.30.70.270">
    <property type="match status" value="2"/>
</dbReference>
<dbReference type="CDD" id="cd03586">
    <property type="entry name" value="PolY_Pol_IV_kappa"/>
    <property type="match status" value="1"/>
</dbReference>
<dbReference type="PANTHER" id="PTHR11076:SF33">
    <property type="entry name" value="DNA POLYMERASE KAPPA"/>
    <property type="match status" value="1"/>
</dbReference>
<name>A0ABR4F025_9PEZI</name>
<keyword evidence="7" id="KW-1185">Reference proteome</keyword>
<feature type="region of interest" description="Disordered" evidence="4">
    <location>
        <begin position="588"/>
        <end position="637"/>
    </location>
</feature>
<feature type="region of interest" description="Disordered" evidence="4">
    <location>
        <begin position="1"/>
        <end position="35"/>
    </location>
</feature>
<organism evidence="6 7">
    <name type="scientific">Diaporthe vaccinii</name>
    <dbReference type="NCBI Taxonomy" id="105482"/>
    <lineage>
        <taxon>Eukaryota</taxon>
        <taxon>Fungi</taxon>
        <taxon>Dikarya</taxon>
        <taxon>Ascomycota</taxon>
        <taxon>Pezizomycotina</taxon>
        <taxon>Sordariomycetes</taxon>
        <taxon>Sordariomycetidae</taxon>
        <taxon>Diaporthales</taxon>
        <taxon>Diaporthaceae</taxon>
        <taxon>Diaporthe</taxon>
        <taxon>Diaporthe eres species complex</taxon>
    </lineage>
</organism>
<dbReference type="InterPro" id="IPR017961">
    <property type="entry name" value="DNA_pol_Y-fam_little_finger"/>
</dbReference>
<feature type="compositionally biased region" description="Basic and acidic residues" evidence="4">
    <location>
        <begin position="608"/>
        <end position="618"/>
    </location>
</feature>
<dbReference type="Gene3D" id="1.10.150.20">
    <property type="entry name" value="5' to 3' exonuclease, C-terminal subdomain"/>
    <property type="match status" value="1"/>
</dbReference>
<sequence>MESHHLSPGSTDAVTSCPGPDDSEAQDSRAAPQPIASQHATLKYSLLGPSLTKAGQDSVDQSKVSEIIYNASRGSKYFNREEERDKVLTVKIDRILEKKRKLEKLDLSSELRRADTLIAELELRRDLSQYIVHLDCDAFYAAVEQLDRPELKDLPFAVGGGVLTTCNYVARQFGCRSGMAGFVAKRLCPDLIFLPLNFDKYTAKANEVREVIAEYDPRFESASIDEAYLNITEYCQDHNMSPEDAVAQMRRQVHLRTSITVSAGIAANAKLAKICSNMNKPNGQFVLPNDRVAIISFMRDLPCRKVNGIGRVWERELKAIGIQTCGDIYGQRWFLNPLFGEKAFEFLVHCNLGLGRTDVQPAEEYERKSVGTESTFHDMSDPKELREKLRWTAQELEKDMQRAGCKGRTLVLKIKLHTYEVYTRQTVLPRAINIAEDLYNHAVPVLAKLEHEMPGMRIRLMGLRCTHLVSTKRPDTTAFFGLKPGSGVTSNEPGKVLRRTNQGNDDHVREMMPAELPEQDAIHAINVEGETRSPYRRHGKEIMPNPNPASKAPQAPDERWECPICSRPQHADERQFNSHIDACLSRQTIRDAVQQEQQVPSSRGLTPEPKRPRTGSDKKRGRQGAGEDPKQKKLCFG</sequence>
<comment type="caution">
    <text evidence="6">The sequence shown here is derived from an EMBL/GenBank/DDBJ whole genome shotgun (WGS) entry which is preliminary data.</text>
</comment>
<evidence type="ECO:0000256" key="2">
    <source>
        <dbReference type="ARBA" id="ARBA00016178"/>
    </source>
</evidence>
<dbReference type="InterPro" id="IPR043502">
    <property type="entry name" value="DNA/RNA_pol_sf"/>
</dbReference>
<dbReference type="InterPro" id="IPR036775">
    <property type="entry name" value="DNA_pol_Y-fam_lit_finger_sf"/>
</dbReference>
<dbReference type="Gene3D" id="3.40.1170.60">
    <property type="match status" value="1"/>
</dbReference>
<keyword evidence="3" id="KW-0496">Mitochondrion</keyword>
<reference evidence="6 7" key="1">
    <citation type="submission" date="2024-03" db="EMBL/GenBank/DDBJ databases">
        <title>A high-quality draft genome sequence of Diaporthe vaccinii, a causative agent of upright dieback and viscid rot disease in cranberry plants.</title>
        <authorList>
            <person name="Sarrasin M."/>
            <person name="Lang B.F."/>
            <person name="Burger G."/>
        </authorList>
    </citation>
    <scope>NUCLEOTIDE SEQUENCE [LARGE SCALE GENOMIC DNA]</scope>
    <source>
        <strain evidence="6 7">IS7</strain>
    </source>
</reference>
<dbReference type="PROSITE" id="PS50173">
    <property type="entry name" value="UMUC"/>
    <property type="match status" value="1"/>
</dbReference>
<dbReference type="SUPFAM" id="SSF100879">
    <property type="entry name" value="Lesion bypass DNA polymerase (Y-family), little finger domain"/>
    <property type="match status" value="1"/>
</dbReference>
<protein>
    <recommendedName>
        <fullName evidence="2">DNA polymerase kappa</fullName>
    </recommendedName>
</protein>
<evidence type="ECO:0000256" key="4">
    <source>
        <dbReference type="SAM" id="MobiDB-lite"/>
    </source>
</evidence>
<evidence type="ECO:0000256" key="1">
    <source>
        <dbReference type="ARBA" id="ARBA00004173"/>
    </source>
</evidence>
<feature type="compositionally biased region" description="Polar residues" evidence="4">
    <location>
        <begin position="594"/>
        <end position="604"/>
    </location>
</feature>
<proteinExistence type="predicted"/>
<dbReference type="Pfam" id="PF11799">
    <property type="entry name" value="IMS_C"/>
    <property type="match status" value="1"/>
</dbReference>
<dbReference type="InterPro" id="IPR050116">
    <property type="entry name" value="DNA_polymerase-Y"/>
</dbReference>
<gene>
    <name evidence="6" type="ORF">FJTKL_04769</name>
</gene>
<accession>A0ABR4F025</accession>
<dbReference type="Proteomes" id="UP001600888">
    <property type="component" value="Unassembled WGS sequence"/>
</dbReference>
<dbReference type="NCBIfam" id="NF002677">
    <property type="entry name" value="PRK02406.1"/>
    <property type="match status" value="1"/>
</dbReference>
<evidence type="ECO:0000259" key="5">
    <source>
        <dbReference type="PROSITE" id="PS50173"/>
    </source>
</evidence>